<dbReference type="Proteomes" id="UP000198967">
    <property type="component" value="Unassembled WGS sequence"/>
</dbReference>
<keyword evidence="6" id="KW-1185">Reference proteome</keyword>
<accession>A0A1G7PRL4</accession>
<dbReference type="AlphaFoldDB" id="A0A1G7PRL4"/>
<dbReference type="PANTHER" id="PTHR46470">
    <property type="entry name" value="N-ACYLNEURAMINATE-9-PHOSPHATASE"/>
    <property type="match status" value="1"/>
</dbReference>
<dbReference type="InterPro" id="IPR006439">
    <property type="entry name" value="HAD-SF_hydro_IA"/>
</dbReference>
<dbReference type="Gene3D" id="1.20.120.710">
    <property type="entry name" value="Haloacid dehalogenase hydrolase-like domain"/>
    <property type="match status" value="1"/>
</dbReference>
<dbReference type="InterPro" id="IPR023214">
    <property type="entry name" value="HAD_sf"/>
</dbReference>
<dbReference type="Pfam" id="PF00702">
    <property type="entry name" value="Hydrolase"/>
    <property type="match status" value="1"/>
</dbReference>
<proteinExistence type="predicted"/>
<evidence type="ECO:0000256" key="2">
    <source>
        <dbReference type="ARBA" id="ARBA00022723"/>
    </source>
</evidence>
<keyword evidence="3 5" id="KW-0378">Hydrolase</keyword>
<protein>
    <submittedName>
        <fullName evidence="5">Putative hydrolase of the HAD superfamily</fullName>
    </submittedName>
</protein>
<dbReference type="EMBL" id="FNBE01000007">
    <property type="protein sequence ID" value="SDF88861.1"/>
    <property type="molecule type" value="Genomic_DNA"/>
</dbReference>
<reference evidence="5 6" key="1">
    <citation type="submission" date="2016-10" db="EMBL/GenBank/DDBJ databases">
        <authorList>
            <person name="de Groot N.N."/>
        </authorList>
    </citation>
    <scope>NUCLEOTIDE SEQUENCE [LARGE SCALE GENOMIC DNA]</scope>
    <source>
        <strain evidence="5 6">CGMCC 4.3143</strain>
    </source>
</reference>
<evidence type="ECO:0000256" key="1">
    <source>
        <dbReference type="ARBA" id="ARBA00001946"/>
    </source>
</evidence>
<name>A0A1G7PRL4_PSEOR</name>
<dbReference type="SUPFAM" id="SSF56784">
    <property type="entry name" value="HAD-like"/>
    <property type="match status" value="1"/>
</dbReference>
<dbReference type="NCBIfam" id="TIGR01509">
    <property type="entry name" value="HAD-SF-IA-v3"/>
    <property type="match status" value="1"/>
</dbReference>
<dbReference type="InterPro" id="IPR036412">
    <property type="entry name" value="HAD-like_sf"/>
</dbReference>
<gene>
    <name evidence="5" type="ORF">SAMN05216377_107212</name>
</gene>
<dbReference type="NCBIfam" id="TIGR01549">
    <property type="entry name" value="HAD-SF-IA-v1"/>
    <property type="match status" value="1"/>
</dbReference>
<evidence type="ECO:0000256" key="3">
    <source>
        <dbReference type="ARBA" id="ARBA00022801"/>
    </source>
</evidence>
<evidence type="ECO:0000256" key="4">
    <source>
        <dbReference type="ARBA" id="ARBA00022842"/>
    </source>
</evidence>
<dbReference type="GO" id="GO:0046872">
    <property type="term" value="F:metal ion binding"/>
    <property type="evidence" value="ECO:0007669"/>
    <property type="project" value="UniProtKB-KW"/>
</dbReference>
<keyword evidence="2" id="KW-0479">Metal-binding</keyword>
<dbReference type="GO" id="GO:0016791">
    <property type="term" value="F:phosphatase activity"/>
    <property type="evidence" value="ECO:0007669"/>
    <property type="project" value="TreeGrafter"/>
</dbReference>
<keyword evidence="4" id="KW-0460">Magnesium</keyword>
<dbReference type="PANTHER" id="PTHR46470:SF2">
    <property type="entry name" value="GLYCERALDEHYDE 3-PHOSPHATE PHOSPHATASE"/>
    <property type="match status" value="1"/>
</dbReference>
<dbReference type="GO" id="GO:0044281">
    <property type="term" value="P:small molecule metabolic process"/>
    <property type="evidence" value="ECO:0007669"/>
    <property type="project" value="UniProtKB-ARBA"/>
</dbReference>
<dbReference type="SFLD" id="SFLDS00003">
    <property type="entry name" value="Haloacid_Dehalogenase"/>
    <property type="match status" value="1"/>
</dbReference>
<dbReference type="SFLD" id="SFLDG01129">
    <property type="entry name" value="C1.5:_HAD__Beta-PGM__Phosphata"/>
    <property type="match status" value="1"/>
</dbReference>
<dbReference type="Gene3D" id="3.40.50.1000">
    <property type="entry name" value="HAD superfamily/HAD-like"/>
    <property type="match status" value="1"/>
</dbReference>
<evidence type="ECO:0000313" key="5">
    <source>
        <dbReference type="EMBL" id="SDF88861.1"/>
    </source>
</evidence>
<dbReference type="STRING" id="366584.SAMN05216377_107212"/>
<evidence type="ECO:0000313" key="6">
    <source>
        <dbReference type="Proteomes" id="UP000198967"/>
    </source>
</evidence>
<organism evidence="5 6">
    <name type="scientific">Pseudonocardia oroxyli</name>
    <dbReference type="NCBI Taxonomy" id="366584"/>
    <lineage>
        <taxon>Bacteria</taxon>
        <taxon>Bacillati</taxon>
        <taxon>Actinomycetota</taxon>
        <taxon>Actinomycetes</taxon>
        <taxon>Pseudonocardiales</taxon>
        <taxon>Pseudonocardiaceae</taxon>
        <taxon>Pseudonocardia</taxon>
    </lineage>
</organism>
<sequence>MLRGDPVGSVSVNVQAVAFDVNGTLVDILTDEHDEQIYRALGHTLTYAGVDLRRGEVRDLYFRYLDEQRSASAEEYPEFDVVAIFERMLVEHGTAFTAALPATRRAELPLFLAEQYRGISRRRLQLYPCVDEVLEALSARFPLAIVTDGQHAWARAELHQVGLLERFSPVVVSGDHGYRKPDPRLFTLVCAELGLAPEHVLYVGNDMHRDVFGARRAGMPTVMFVSGQGEQTYHDTVPDHMISDHRELLRILT</sequence>
<dbReference type="InterPro" id="IPR051400">
    <property type="entry name" value="HAD-like_hydrolase"/>
</dbReference>
<comment type="cofactor">
    <cofactor evidence="1">
        <name>Mg(2+)</name>
        <dbReference type="ChEBI" id="CHEBI:18420"/>
    </cofactor>
</comment>